<comment type="caution">
    <text evidence="2">The sequence shown here is derived from an EMBL/GenBank/DDBJ whole genome shotgun (WGS) entry which is preliminary data.</text>
</comment>
<dbReference type="EMBL" id="VIKS01000001">
    <property type="protein sequence ID" value="TQV89772.1"/>
    <property type="molecule type" value="Genomic_DNA"/>
</dbReference>
<accession>A0A545UJX9</accession>
<feature type="coiled-coil region" evidence="1">
    <location>
        <begin position="149"/>
        <end position="228"/>
    </location>
</feature>
<reference evidence="2 3" key="1">
    <citation type="submission" date="2019-07" db="EMBL/GenBank/DDBJ databases">
        <title>Draft genome for Aliikangiella sp. M105.</title>
        <authorList>
            <person name="Wang G."/>
        </authorList>
    </citation>
    <scope>NUCLEOTIDE SEQUENCE [LARGE SCALE GENOMIC DNA]</scope>
    <source>
        <strain evidence="2 3">M105</strain>
    </source>
</reference>
<gene>
    <name evidence="2" type="ORF">FLL46_02510</name>
</gene>
<keyword evidence="3" id="KW-1185">Reference proteome</keyword>
<dbReference type="InterPro" id="IPR024930">
    <property type="entry name" value="Skp_dom_sf"/>
</dbReference>
<evidence type="ECO:0000313" key="2">
    <source>
        <dbReference type="EMBL" id="TQV89772.1"/>
    </source>
</evidence>
<organism evidence="2 3">
    <name type="scientific">Aliikangiella coralliicola</name>
    <dbReference type="NCBI Taxonomy" id="2592383"/>
    <lineage>
        <taxon>Bacteria</taxon>
        <taxon>Pseudomonadati</taxon>
        <taxon>Pseudomonadota</taxon>
        <taxon>Gammaproteobacteria</taxon>
        <taxon>Oceanospirillales</taxon>
        <taxon>Pleioneaceae</taxon>
        <taxon>Aliikangiella</taxon>
    </lineage>
</organism>
<sequence length="304" mass="35137">MRTQLTRNSMVKTSSVKKALLAIASLATVMGTSIFAKEYNFERAQKEIKIMSKIFETSLSEQTPTKRRYLSSRLQRAEATYLANQGMVFTFSFGRNSFSSADDWAAFGQGIGHFVEGIASEVGAAIAEVPVAPVAPDFPEFNIDFEDVYDGYQERREALEVLREKQQEQREHIREIQREIRSLERKKDRERDSGNRVEKLKDELAEKVDTLKQRMSEYNHSMNEYRKKRDEKYTASSKQRSDTIISTLCDYGATLRSLKNNEHVTLVFSNYADNKDQVYVFEYSDVKNCDSKEKLLRKAISYQL</sequence>
<dbReference type="OrthoDB" id="7061952at2"/>
<proteinExistence type="predicted"/>
<dbReference type="AlphaFoldDB" id="A0A545UJX9"/>
<evidence type="ECO:0000313" key="3">
    <source>
        <dbReference type="Proteomes" id="UP000315439"/>
    </source>
</evidence>
<protein>
    <submittedName>
        <fullName evidence="2">Uncharacterized protein</fullName>
    </submittedName>
</protein>
<dbReference type="RefSeq" id="WP_142891836.1">
    <property type="nucleotide sequence ID" value="NZ_ML660160.1"/>
</dbReference>
<dbReference type="Gene3D" id="3.30.910.20">
    <property type="entry name" value="Skp domain"/>
    <property type="match status" value="1"/>
</dbReference>
<evidence type="ECO:0000256" key="1">
    <source>
        <dbReference type="SAM" id="Coils"/>
    </source>
</evidence>
<keyword evidence="1" id="KW-0175">Coiled coil</keyword>
<name>A0A545UJX9_9GAMM</name>
<dbReference type="Proteomes" id="UP000315439">
    <property type="component" value="Unassembled WGS sequence"/>
</dbReference>